<dbReference type="GO" id="GO:0005886">
    <property type="term" value="C:plasma membrane"/>
    <property type="evidence" value="ECO:0007669"/>
    <property type="project" value="UniProtKB-SubCell"/>
</dbReference>
<keyword evidence="7" id="KW-1133">Transmembrane helix</keyword>
<accession>A0A8S9GW89</accession>
<dbReference type="InterPro" id="IPR001611">
    <property type="entry name" value="Leu-rich_rpt"/>
</dbReference>
<comment type="similarity">
    <text evidence="2">Belongs to the RLP family.</text>
</comment>
<dbReference type="PANTHER" id="PTHR27004:SF195">
    <property type="entry name" value="RECEPTOR LIKE PROTEIN 28-RELATED"/>
    <property type="match status" value="1"/>
</dbReference>
<comment type="subcellular location">
    <subcellularLocation>
        <location evidence="1">Cell membrane</location>
        <topology evidence="1">Single-pass type I membrane protein</topology>
    </subcellularLocation>
</comment>
<dbReference type="SUPFAM" id="SSF52058">
    <property type="entry name" value="L domain-like"/>
    <property type="match status" value="1"/>
</dbReference>
<evidence type="ECO:0000313" key="11">
    <source>
        <dbReference type="EMBL" id="KAF2548966.1"/>
    </source>
</evidence>
<dbReference type="PRINTS" id="PR00019">
    <property type="entry name" value="LEURICHRPT"/>
</dbReference>
<dbReference type="PROSITE" id="PS51450">
    <property type="entry name" value="LRR"/>
    <property type="match status" value="1"/>
</dbReference>
<dbReference type="PANTHER" id="PTHR27004">
    <property type="entry name" value="RECEPTOR-LIKE PROTEIN 12 ISOFORM X1"/>
    <property type="match status" value="1"/>
</dbReference>
<protein>
    <recommendedName>
        <fullName evidence="12">Receptor-like protein 12</fullName>
    </recommendedName>
</protein>
<keyword evidence="3" id="KW-1003">Cell membrane</keyword>
<keyword evidence="6" id="KW-0677">Repeat</keyword>
<dbReference type="EMBL" id="QGKY02001925">
    <property type="protein sequence ID" value="KAF2548966.1"/>
    <property type="molecule type" value="Genomic_DNA"/>
</dbReference>
<evidence type="ECO:0000256" key="10">
    <source>
        <dbReference type="ARBA" id="ARBA00023180"/>
    </source>
</evidence>
<keyword evidence="9" id="KW-0675">Receptor</keyword>
<keyword evidence="5" id="KW-0812">Transmembrane</keyword>
<gene>
    <name evidence="11" type="ORF">F2Q70_00020567</name>
</gene>
<reference evidence="11" key="1">
    <citation type="submission" date="2019-12" db="EMBL/GenBank/DDBJ databases">
        <title>Genome sequencing and annotation of Brassica cretica.</title>
        <authorList>
            <person name="Studholme D.J."/>
            <person name="Sarris P.F."/>
        </authorList>
    </citation>
    <scope>NUCLEOTIDE SEQUENCE</scope>
    <source>
        <strain evidence="11">PFS-102/07</strain>
        <tissue evidence="11">Leaf</tissue>
    </source>
</reference>
<evidence type="ECO:0000256" key="9">
    <source>
        <dbReference type="ARBA" id="ARBA00023170"/>
    </source>
</evidence>
<proteinExistence type="inferred from homology"/>
<evidence type="ECO:0000256" key="2">
    <source>
        <dbReference type="ARBA" id="ARBA00009592"/>
    </source>
</evidence>
<dbReference type="FunFam" id="3.80.10.10:FF:000111">
    <property type="entry name" value="LRR receptor-like serine/threonine-protein kinase ERECTA"/>
    <property type="match status" value="1"/>
</dbReference>
<keyword evidence="10" id="KW-0325">Glycoprotein</keyword>
<dbReference type="InterPro" id="IPR032675">
    <property type="entry name" value="LRR_dom_sf"/>
</dbReference>
<evidence type="ECO:0000256" key="6">
    <source>
        <dbReference type="ARBA" id="ARBA00022737"/>
    </source>
</evidence>
<dbReference type="Pfam" id="PF00560">
    <property type="entry name" value="LRR_1"/>
    <property type="match status" value="3"/>
</dbReference>
<keyword evidence="8" id="KW-0472">Membrane</keyword>
<organism evidence="11">
    <name type="scientific">Brassica cretica</name>
    <name type="common">Mustard</name>
    <dbReference type="NCBI Taxonomy" id="69181"/>
    <lineage>
        <taxon>Eukaryota</taxon>
        <taxon>Viridiplantae</taxon>
        <taxon>Streptophyta</taxon>
        <taxon>Embryophyta</taxon>
        <taxon>Tracheophyta</taxon>
        <taxon>Spermatophyta</taxon>
        <taxon>Magnoliopsida</taxon>
        <taxon>eudicotyledons</taxon>
        <taxon>Gunneridae</taxon>
        <taxon>Pentapetalae</taxon>
        <taxon>rosids</taxon>
        <taxon>malvids</taxon>
        <taxon>Brassicales</taxon>
        <taxon>Brassicaceae</taxon>
        <taxon>Brassiceae</taxon>
        <taxon>Brassica</taxon>
    </lineage>
</organism>
<evidence type="ECO:0000256" key="5">
    <source>
        <dbReference type="ARBA" id="ARBA00022692"/>
    </source>
</evidence>
<comment type="caution">
    <text evidence="11">The sequence shown here is derived from an EMBL/GenBank/DDBJ whole genome shotgun (WGS) entry which is preliminary data.</text>
</comment>
<dbReference type="Gene3D" id="3.80.10.10">
    <property type="entry name" value="Ribonuclease Inhibitor"/>
    <property type="match status" value="1"/>
</dbReference>
<evidence type="ECO:0000256" key="4">
    <source>
        <dbReference type="ARBA" id="ARBA00022614"/>
    </source>
</evidence>
<dbReference type="AlphaFoldDB" id="A0A8S9GW89"/>
<sequence>MEQQRVLTSYATIDFSGNRIEGLIPESIGLLKALIALNLSNNVFTGHIPLSLSNLGKLESLDLSSNQLSGTIPNGLGSLSFLAYINVSHNHLKGEIPQGTQITGQPKSSFEGNAGLCGLPLQDTCFGTNVPPTQQPPEEEEEEQVLNWKGVAIGYGPGVLLGLAIAHLVATYKPEWLVKIIGPNKRRSHSSKTWNPLVFGVRKCVRHDQLKDEMQQGTQITWQTNLPLNFKVYIKMVEFLDAAEEEVKVAKKKRRK</sequence>
<evidence type="ECO:0000256" key="3">
    <source>
        <dbReference type="ARBA" id="ARBA00022475"/>
    </source>
</evidence>
<evidence type="ECO:0008006" key="12">
    <source>
        <dbReference type="Google" id="ProtNLM"/>
    </source>
</evidence>
<evidence type="ECO:0000256" key="1">
    <source>
        <dbReference type="ARBA" id="ARBA00004251"/>
    </source>
</evidence>
<evidence type="ECO:0000256" key="7">
    <source>
        <dbReference type="ARBA" id="ARBA00022989"/>
    </source>
</evidence>
<keyword evidence="4" id="KW-0433">Leucine-rich repeat</keyword>
<evidence type="ECO:0000256" key="8">
    <source>
        <dbReference type="ARBA" id="ARBA00023136"/>
    </source>
</evidence>
<name>A0A8S9GW89_BRACR</name>